<proteinExistence type="predicted"/>
<dbReference type="Pfam" id="PF04724">
    <property type="entry name" value="Glyco_transf_17"/>
    <property type="match status" value="1"/>
</dbReference>
<dbReference type="Proteomes" id="UP000246104">
    <property type="component" value="Unassembled WGS sequence"/>
</dbReference>
<dbReference type="PANTHER" id="PTHR12224:SF0">
    <property type="entry name" value="BETA-1,4-MANNOSYL-GLYCOPROTEIN 4-BETA-N-ACETYLGLUCOSAMINYLTRANSFERASE"/>
    <property type="match status" value="1"/>
</dbReference>
<accession>A0A317JQN2</accession>
<organism evidence="1 2">
    <name type="scientific">Candidatus Cerribacteria bacterium 'Amazon FNV 2010 28 9'</name>
    <dbReference type="NCBI Taxonomy" id="2081795"/>
    <lineage>
        <taxon>Bacteria</taxon>
        <taxon>Candidatus Cerribacteria</taxon>
    </lineage>
</organism>
<comment type="caution">
    <text evidence="1">The sequence shown here is derived from an EMBL/GenBank/DDBJ whole genome shotgun (WGS) entry which is preliminary data.</text>
</comment>
<sequence>MFPLFVVWQFKIYERNNMIYDCFNFYNEFELLELRLQELWDVVDYFVIAEATVTFTNRPKPLYFKEQKKRFKKYAKKIIHVVIDDCPNVCQPWIIENWQFTQVIRGLKKAKPNDTILVGCVDELPSKEKILEYKDKKGKHKAFMQEMSFYYLNFVSFGKESPWPGTRMFRYKDLLTYPYNSPYIARFTPVDVEIADGGWHIRFTGGVKAIQEKLTAWSHQEFNNDRFNTPEDITLAMRRGEDFLHTGLTFQFIDHPKLPQTIANDPEKYANWFLQSSQSVVPLEAVSLRLQQRLRIIVRTLLAPFRY</sequence>
<dbReference type="PANTHER" id="PTHR12224">
    <property type="entry name" value="BETA-1,4-MANNOSYL-GLYCOPROTEIN BETA-1,4-N-ACETYLGLUCOSAMINYL-TRANSFERASE"/>
    <property type="match status" value="1"/>
</dbReference>
<dbReference type="InterPro" id="IPR006813">
    <property type="entry name" value="Glyco_trans_17"/>
</dbReference>
<name>A0A317JQN2_9BACT</name>
<dbReference type="GO" id="GO:0003830">
    <property type="term" value="F:beta-1,4-mannosylglycoprotein 4-beta-N-acetylglucosaminyltransferase activity"/>
    <property type="evidence" value="ECO:0007669"/>
    <property type="project" value="InterPro"/>
</dbReference>
<dbReference type="AlphaFoldDB" id="A0A317JQN2"/>
<protein>
    <recommendedName>
        <fullName evidence="3">N-acetylglucosaminyltransferase</fullName>
    </recommendedName>
</protein>
<evidence type="ECO:0000313" key="2">
    <source>
        <dbReference type="Proteomes" id="UP000246104"/>
    </source>
</evidence>
<reference evidence="1 2" key="1">
    <citation type="submission" date="2018-02" db="EMBL/GenBank/DDBJ databases">
        <title>Genomic Reconstructions from Amazon Rainforest and Pasture Soil Reveal Novel Insights into the Physiology of Candidate Phyla in Tropical Sites.</title>
        <authorList>
            <person name="Kroeger M.E."/>
            <person name="Delmont T."/>
            <person name="Eren A.M."/>
            <person name="Guo J."/>
            <person name="Meyer K.M."/>
            <person name="Khan K."/>
            <person name="Rodrigues J.L.M."/>
            <person name="Bohannan B.J.M."/>
            <person name="Tringe S."/>
            <person name="Borges C.D."/>
            <person name="Tiedje J."/>
            <person name="Tsai S.M."/>
            <person name="Nusslein K."/>
        </authorList>
    </citation>
    <scope>NUCLEOTIDE SEQUENCE [LARGE SCALE GENOMIC DNA]</scope>
    <source>
        <strain evidence="1">Amazon FNV 2010 28 9</strain>
    </source>
</reference>
<evidence type="ECO:0008006" key="3">
    <source>
        <dbReference type="Google" id="ProtNLM"/>
    </source>
</evidence>
<dbReference type="EMBL" id="PSRQ01000006">
    <property type="protein sequence ID" value="PWU24249.1"/>
    <property type="molecule type" value="Genomic_DNA"/>
</dbReference>
<evidence type="ECO:0000313" key="1">
    <source>
        <dbReference type="EMBL" id="PWU24249.1"/>
    </source>
</evidence>
<dbReference type="GO" id="GO:0016020">
    <property type="term" value="C:membrane"/>
    <property type="evidence" value="ECO:0007669"/>
    <property type="project" value="InterPro"/>
</dbReference>
<dbReference type="GO" id="GO:0006044">
    <property type="term" value="P:N-acetylglucosamine metabolic process"/>
    <property type="evidence" value="ECO:0007669"/>
    <property type="project" value="TreeGrafter"/>
</dbReference>
<gene>
    <name evidence="1" type="ORF">C5B42_00320</name>
</gene>